<keyword evidence="8" id="KW-0804">Transcription</keyword>
<comment type="function">
    <text evidence="12">DNA-dependent RNA polymerase catalyzes the transcription of DNA into RNA using the four ribonucleoside triphosphates as substrates. Specific peripheric component of RNA polymerase III (Pol III) which synthesizes small non-coding RNAs including 5S rRNA, snRNAs, tRNAs and miRNAs from at least 500 distinct genomic loci. With POLR3H/RPC8 forms a mobile stalk that protrudes from Pol III core and functions primarily in transcription initiation. Pol III plays a key role in sensing and limiting infection by intracellular bacteria and DNA viruses. Acts as nuclear and cytosolic DNA sensor involved in innate immune response. Can sense non-self dsDNA that serves as template for transcription into dsRNA. The non-self RNA polymerase III transcripts, such as Epstein-Barr virus-encoded RNAs (EBERs) induce type I interferon and NF-kappa-B through the RIG-I pathway.</text>
</comment>
<organism evidence="15 16">
    <name type="scientific">Stegodyphus mimosarum</name>
    <name type="common">African social velvet spider</name>
    <dbReference type="NCBI Taxonomy" id="407821"/>
    <lineage>
        <taxon>Eukaryota</taxon>
        <taxon>Metazoa</taxon>
        <taxon>Ecdysozoa</taxon>
        <taxon>Arthropoda</taxon>
        <taxon>Chelicerata</taxon>
        <taxon>Arachnida</taxon>
        <taxon>Araneae</taxon>
        <taxon>Araneomorphae</taxon>
        <taxon>Entelegynae</taxon>
        <taxon>Eresoidea</taxon>
        <taxon>Eresidae</taxon>
        <taxon>Stegodyphus</taxon>
    </lineage>
</organism>
<comment type="subcellular location">
    <subcellularLocation>
        <location evidence="2">Cell membrane</location>
        <topology evidence="2">Peripheral membrane protein</topology>
        <orientation evidence="2">Cytoplasmic side</orientation>
    </subcellularLocation>
    <subcellularLocation>
        <location evidence="1">Nucleus</location>
    </subcellularLocation>
</comment>
<dbReference type="SMART" id="SM00657">
    <property type="entry name" value="RPOL4c"/>
    <property type="match status" value="1"/>
</dbReference>
<evidence type="ECO:0000256" key="4">
    <source>
        <dbReference type="ARBA" id="ARBA00016672"/>
    </source>
</evidence>
<dbReference type="GO" id="GO:0000166">
    <property type="term" value="F:nucleotide binding"/>
    <property type="evidence" value="ECO:0007669"/>
    <property type="project" value="InterPro"/>
</dbReference>
<keyword evidence="9" id="KW-0539">Nucleus</keyword>
<dbReference type="OMA" id="STHAWAC"/>
<dbReference type="GO" id="GO:0006384">
    <property type="term" value="P:transcription initiation at RNA polymerase III promoter"/>
    <property type="evidence" value="ECO:0007669"/>
    <property type="project" value="InterPro"/>
</dbReference>
<gene>
    <name evidence="15" type="ORF">X975_09844</name>
</gene>
<dbReference type="PANTHER" id="PTHR15561:SF0">
    <property type="entry name" value="DNA-DIRECTED RNA POLYMERASE III SUBUNIT RPC9"/>
    <property type="match status" value="1"/>
</dbReference>
<evidence type="ECO:0000256" key="3">
    <source>
        <dbReference type="ARBA" id="ARBA00006898"/>
    </source>
</evidence>
<evidence type="ECO:0000256" key="2">
    <source>
        <dbReference type="ARBA" id="ARBA00004413"/>
    </source>
</evidence>
<evidence type="ECO:0000313" key="16">
    <source>
        <dbReference type="Proteomes" id="UP000054359"/>
    </source>
</evidence>
<evidence type="ECO:0000256" key="5">
    <source>
        <dbReference type="ARBA" id="ARBA00022475"/>
    </source>
</evidence>
<accession>A0A087UWN3</accession>
<evidence type="ECO:0000256" key="8">
    <source>
        <dbReference type="ARBA" id="ARBA00023163"/>
    </source>
</evidence>
<evidence type="ECO:0000313" key="15">
    <source>
        <dbReference type="EMBL" id="KFM81772.1"/>
    </source>
</evidence>
<dbReference type="GO" id="GO:0005886">
    <property type="term" value="C:plasma membrane"/>
    <property type="evidence" value="ECO:0007669"/>
    <property type="project" value="UniProtKB-SubCell"/>
</dbReference>
<dbReference type="InterPro" id="IPR038324">
    <property type="entry name" value="Rpb4/RPC9_sf"/>
</dbReference>
<dbReference type="GO" id="GO:0005666">
    <property type="term" value="C:RNA polymerase III complex"/>
    <property type="evidence" value="ECO:0007669"/>
    <property type="project" value="InterPro"/>
</dbReference>
<dbReference type="InterPro" id="IPR005574">
    <property type="entry name" value="Rpb4/RPC9"/>
</dbReference>
<reference evidence="15 16" key="1">
    <citation type="submission" date="2013-11" db="EMBL/GenBank/DDBJ databases">
        <title>Genome sequencing of Stegodyphus mimosarum.</title>
        <authorList>
            <person name="Bechsgaard J."/>
        </authorList>
    </citation>
    <scope>NUCLEOTIDE SEQUENCE [LARGE SCALE GENOMIC DNA]</scope>
</reference>
<evidence type="ECO:0000256" key="1">
    <source>
        <dbReference type="ARBA" id="ARBA00004123"/>
    </source>
</evidence>
<keyword evidence="16" id="KW-1185">Reference proteome</keyword>
<evidence type="ECO:0000256" key="7">
    <source>
        <dbReference type="ARBA" id="ARBA00023136"/>
    </source>
</evidence>
<evidence type="ECO:0000256" key="11">
    <source>
        <dbReference type="ARBA" id="ARBA00044007"/>
    </source>
</evidence>
<dbReference type="SUPFAM" id="SSF47819">
    <property type="entry name" value="HRDC-like"/>
    <property type="match status" value="1"/>
</dbReference>
<dbReference type="Gene3D" id="1.20.1250.40">
    <property type="match status" value="1"/>
</dbReference>
<evidence type="ECO:0000256" key="9">
    <source>
        <dbReference type="ARBA" id="ARBA00023242"/>
    </source>
</evidence>
<dbReference type="OrthoDB" id="1746530at2759"/>
<dbReference type="EMBL" id="KK122029">
    <property type="protein sequence ID" value="KFM81772.1"/>
    <property type="molecule type" value="Genomic_DNA"/>
</dbReference>
<comment type="subunit">
    <text evidence="11">Component of the RNA polymerase III complex consisting of 17 subunits: a ten-subunit horseshoe-shaped catalytic core composed of POLR3A/RPC1, POLR3B/RPC2, POLR1C/RPAC1, POLR1D/RPAC2, POLR3K/RPC10, POLR2E/RPABC1, POLR2F/RPABC2, POLR2H/RPABC3, POLR2K/RPABC4 and POLR2L/RPABC5; a mobile stalk composed of two subunits POLR3H/RPC8 and CRCP/RPC9, protruding from the core and functioning primarily in transcription initiation; and additional subunits homologous to general transcription factors of the RNA polymerase II machinery, POLR3C/RPC3-POLR3F/RPC6-POLR3G/RPC7 heterotrimer required for transcription initiation and POLR3D/RPC4-POLR3E/RPC5 heterodimer involved in both transcription initiation and termination.</text>
</comment>
<keyword evidence="7" id="KW-0472">Membrane</keyword>
<dbReference type="Proteomes" id="UP000054359">
    <property type="component" value="Unassembled WGS sequence"/>
</dbReference>
<keyword evidence="6 15" id="KW-0240">DNA-directed RNA polymerase</keyword>
<comment type="similarity">
    <text evidence="3">Belongs to the eukaryotic RPC9 RNA polymerase subunit family.</text>
</comment>
<dbReference type="InterPro" id="IPR006590">
    <property type="entry name" value="RNA_pol_Rpb4/RPC9_core"/>
</dbReference>
<feature type="non-terminal residue" evidence="15">
    <location>
        <position position="142"/>
    </location>
</feature>
<dbReference type="PANTHER" id="PTHR15561">
    <property type="entry name" value="CALCITONIN GENE-RELATED PEPTIDE-RECEPTOR COMPONENT PROTEIN"/>
    <property type="match status" value="1"/>
</dbReference>
<evidence type="ECO:0000256" key="6">
    <source>
        <dbReference type="ARBA" id="ARBA00022478"/>
    </source>
</evidence>
<dbReference type="AlphaFoldDB" id="A0A087UWN3"/>
<dbReference type="Pfam" id="PF03874">
    <property type="entry name" value="RNA_pol_Rpb4"/>
    <property type="match status" value="1"/>
</dbReference>
<feature type="domain" description="RNA polymerase Rpb4/RPC9 core" evidence="14">
    <location>
        <begin position="1"/>
        <end position="139"/>
    </location>
</feature>
<protein>
    <recommendedName>
        <fullName evidence="4">DNA-directed RNA polymerase III subunit RPC9</fullName>
    </recommendedName>
    <alternativeName>
        <fullName evidence="13">DNA-directed RNA polymerase III subunit rpc9</fullName>
    </alternativeName>
</protein>
<evidence type="ECO:0000259" key="14">
    <source>
        <dbReference type="SMART" id="SM00657"/>
    </source>
</evidence>
<dbReference type="InterPro" id="IPR010997">
    <property type="entry name" value="HRDC-like_sf"/>
</dbReference>
<name>A0A087UWN3_STEMI</name>
<proteinExistence type="inferred from homology"/>
<comment type="function">
    <text evidence="10">Accessory protein for the calcitonin gene-related peptide (CGRP) receptor. It modulates CGRP responsiveness in a variety of tissues.</text>
</comment>
<evidence type="ECO:0000256" key="12">
    <source>
        <dbReference type="ARBA" id="ARBA00045808"/>
    </source>
</evidence>
<dbReference type="FunFam" id="1.20.1250.40:FF:000002">
    <property type="entry name" value="DNA-directed RNA polymerase III subunit RPC9"/>
    <property type="match status" value="1"/>
</dbReference>
<sequence length="142" mass="15840">MEVINERAALLCNAEVLAILENSKSDLKGSKYGVQSGNEKNKQLSSKEKGLQRLNTIVYETIKYLEETPCATQTPEAIRNFLTAINAYSLTKGEKLQLLNLRPSSLVEIQLLIEESEERFTEDQMNEILAVVTETLPPAPDA</sequence>
<keyword evidence="5" id="KW-1003">Cell membrane</keyword>
<evidence type="ECO:0000256" key="10">
    <source>
        <dbReference type="ARBA" id="ARBA00043924"/>
    </source>
</evidence>
<dbReference type="InterPro" id="IPR038846">
    <property type="entry name" value="RPC9"/>
</dbReference>
<evidence type="ECO:0000256" key="13">
    <source>
        <dbReference type="ARBA" id="ARBA00073026"/>
    </source>
</evidence>
<dbReference type="STRING" id="407821.A0A087UWN3"/>